<feature type="compositionally biased region" description="Low complexity" evidence="7">
    <location>
        <begin position="304"/>
        <end position="314"/>
    </location>
</feature>
<comment type="similarity">
    <text evidence="2">Belongs to the eukaryotic RPA43 RNA polymerase subunit family.</text>
</comment>
<keyword evidence="5" id="KW-0804">Transcription</keyword>
<dbReference type="PANTHER" id="PTHR12709">
    <property type="entry name" value="DNA-DIRECTED RNA POLYMERASE II, III"/>
    <property type="match status" value="1"/>
</dbReference>
<feature type="compositionally biased region" description="Low complexity" evidence="7">
    <location>
        <begin position="248"/>
        <end position="264"/>
    </location>
</feature>
<dbReference type="Gene3D" id="3.30.1490.120">
    <property type="entry name" value="RNA polymerase Rpb7-like, N-terminal domain"/>
    <property type="match status" value="1"/>
</dbReference>
<evidence type="ECO:0000313" key="11">
    <source>
        <dbReference type="Proteomes" id="UP001141327"/>
    </source>
</evidence>
<comment type="subcellular location">
    <subcellularLocation>
        <location evidence="1">Nucleus</location>
        <location evidence="1">Nucleolus</location>
    </subcellularLocation>
</comment>
<keyword evidence="11" id="KW-1185">Reference proteome</keyword>
<dbReference type="Gene3D" id="2.40.50.1060">
    <property type="match status" value="1"/>
</dbReference>
<dbReference type="InterPro" id="IPR005576">
    <property type="entry name" value="Rpb7-like_N"/>
</dbReference>
<keyword evidence="4" id="KW-0597">Phosphoprotein</keyword>
<gene>
    <name evidence="10" type="ORF">PAPYR_10513</name>
</gene>
<dbReference type="Pfam" id="PF03876">
    <property type="entry name" value="SHS2_Rpb7-N"/>
    <property type="match status" value="1"/>
</dbReference>
<evidence type="ECO:0000256" key="6">
    <source>
        <dbReference type="ARBA" id="ARBA00023242"/>
    </source>
</evidence>
<proteinExistence type="inferred from homology"/>
<reference evidence="10" key="1">
    <citation type="journal article" date="2022" name="bioRxiv">
        <title>Genomics of Preaxostyla Flagellates Illuminates Evolutionary Transitions and the Path Towards Mitochondrial Loss.</title>
        <authorList>
            <person name="Novak L.V.F."/>
            <person name="Treitli S.C."/>
            <person name="Pyrih J."/>
            <person name="Halakuc P."/>
            <person name="Pipaliya S.V."/>
            <person name="Vacek V."/>
            <person name="Brzon O."/>
            <person name="Soukal P."/>
            <person name="Eme L."/>
            <person name="Dacks J.B."/>
            <person name="Karnkowska A."/>
            <person name="Elias M."/>
            <person name="Hampl V."/>
        </authorList>
    </citation>
    <scope>NUCLEOTIDE SEQUENCE</scope>
    <source>
        <strain evidence="10">RCP-MX</strain>
    </source>
</reference>
<evidence type="ECO:0000313" key="10">
    <source>
        <dbReference type="EMBL" id="KAJ4454716.1"/>
    </source>
</evidence>
<dbReference type="Proteomes" id="UP001141327">
    <property type="component" value="Unassembled WGS sequence"/>
</dbReference>
<name>A0ABQ8U8G3_9EUKA</name>
<keyword evidence="6" id="KW-0539">Nucleus</keyword>
<feature type="compositionally biased region" description="Acidic residues" evidence="7">
    <location>
        <begin position="352"/>
        <end position="361"/>
    </location>
</feature>
<evidence type="ECO:0000256" key="7">
    <source>
        <dbReference type="SAM" id="MobiDB-lite"/>
    </source>
</evidence>
<dbReference type="InterPro" id="IPR036898">
    <property type="entry name" value="RNA_pol_Rpb7-like_N_sf"/>
</dbReference>
<feature type="domain" description="RPA43 OB" evidence="9">
    <location>
        <begin position="85"/>
        <end position="144"/>
    </location>
</feature>
<dbReference type="InterPro" id="IPR041178">
    <property type="entry name" value="RPA43_OB"/>
</dbReference>
<comment type="caution">
    <text evidence="10">The sequence shown here is derived from an EMBL/GenBank/DDBJ whole genome shotgun (WGS) entry which is preliminary data.</text>
</comment>
<dbReference type="GO" id="GO:0000428">
    <property type="term" value="C:DNA-directed RNA polymerase complex"/>
    <property type="evidence" value="ECO:0007669"/>
    <property type="project" value="UniProtKB-KW"/>
</dbReference>
<evidence type="ECO:0000256" key="1">
    <source>
        <dbReference type="ARBA" id="ARBA00004604"/>
    </source>
</evidence>
<feature type="compositionally biased region" description="Pro residues" evidence="7">
    <location>
        <begin position="265"/>
        <end position="277"/>
    </location>
</feature>
<evidence type="ECO:0000256" key="2">
    <source>
        <dbReference type="ARBA" id="ARBA00005930"/>
    </source>
</evidence>
<protein>
    <submittedName>
        <fullName evidence="10">DNA-directed RNA polymerase I subunit RPA43</fullName>
    </submittedName>
</protein>
<feature type="region of interest" description="Disordered" evidence="7">
    <location>
        <begin position="227"/>
        <end position="384"/>
    </location>
</feature>
<evidence type="ECO:0000256" key="3">
    <source>
        <dbReference type="ARBA" id="ARBA00022478"/>
    </source>
</evidence>
<dbReference type="PANTHER" id="PTHR12709:SF5">
    <property type="entry name" value="DNA-DIRECTED RNA POLYMERASE I SUBUNIT RPA43"/>
    <property type="match status" value="1"/>
</dbReference>
<evidence type="ECO:0000259" key="8">
    <source>
        <dbReference type="Pfam" id="PF03876"/>
    </source>
</evidence>
<organism evidence="10 11">
    <name type="scientific">Paratrimastix pyriformis</name>
    <dbReference type="NCBI Taxonomy" id="342808"/>
    <lineage>
        <taxon>Eukaryota</taxon>
        <taxon>Metamonada</taxon>
        <taxon>Preaxostyla</taxon>
        <taxon>Paratrimastigidae</taxon>
        <taxon>Paratrimastix</taxon>
    </lineage>
</organism>
<dbReference type="Pfam" id="PF17875">
    <property type="entry name" value="RPA43_OB"/>
    <property type="match status" value="1"/>
</dbReference>
<dbReference type="EMBL" id="JAPMOS010000138">
    <property type="protein sequence ID" value="KAJ4454716.1"/>
    <property type="molecule type" value="Genomic_DNA"/>
</dbReference>
<keyword evidence="3 10" id="KW-0240">DNA-directed RNA polymerase</keyword>
<sequence length="384" mass="41037">MAAPVTGLREVSFDVVLSLPPKYSGAPLEGVNEHFTKMLFKYDDALGGFPLTFSDVRFLDESAVIPDDAPMFTFRVGCKMLLFAPKPGERIVGVVNKVAQLHVGLLIYGFFNASIPHRLASDYVHQAKAWKLTSEATDARKKRKSVNPTHKEDMPMTIKAGTRLPFYFTGVQSAVGPVVTLSGSLDNPAAAPAAPPAEEAPLRPLVVPQGEEVDAADMQDDLLLPAGKHSTAPAKRGPRKGNKDAHPSHSAPAATATTSSRPGAIPLPIPTQPPTPGRKPKTAQGKRLFAKQHPGGEEAEAEEVPTPVATPARAAKGKKHAATSEPVPEEAAAEEAPQKPQKKARKQKETEEATATEEGDNEAPAKEKPAKTQTPKRTPKKKQE</sequence>
<evidence type="ECO:0000256" key="4">
    <source>
        <dbReference type="ARBA" id="ARBA00022553"/>
    </source>
</evidence>
<accession>A0ABQ8U8G3</accession>
<feature type="domain" description="RNA polymerase Rpb7-like N-terminal" evidence="8">
    <location>
        <begin position="16"/>
        <end position="68"/>
    </location>
</feature>
<evidence type="ECO:0000259" key="9">
    <source>
        <dbReference type="Pfam" id="PF17875"/>
    </source>
</evidence>
<dbReference type="InterPro" id="IPR045113">
    <property type="entry name" value="Rpb7-like"/>
</dbReference>
<evidence type="ECO:0000256" key="5">
    <source>
        <dbReference type="ARBA" id="ARBA00023163"/>
    </source>
</evidence>